<reference evidence="6 7" key="1">
    <citation type="submission" date="2022-03" db="EMBL/GenBank/DDBJ databases">
        <title>Isotopic signatures of nitrous oxide derived from detoxification processes.</title>
        <authorList>
            <person name="Behrendt U."/>
            <person name="Buchen C."/>
            <person name="Well R."/>
            <person name="Ulrich A."/>
            <person name="Rohe L."/>
            <person name="Kolb S."/>
            <person name="Schloter M."/>
            <person name="Horn M.A."/>
            <person name="Augustin J."/>
        </authorList>
    </citation>
    <scope>NUCLEOTIDE SEQUENCE [LARGE SCALE GENOMIC DNA]</scope>
    <source>
        <strain evidence="6 7">S4-C24</strain>
    </source>
</reference>
<evidence type="ECO:0000259" key="5">
    <source>
        <dbReference type="SMART" id="SM00226"/>
    </source>
</evidence>
<dbReference type="EMBL" id="CP093326">
    <property type="protein sequence ID" value="UNK46518.1"/>
    <property type="molecule type" value="Genomic_DNA"/>
</dbReference>
<dbReference type="Pfam" id="PF01451">
    <property type="entry name" value="LMWPc"/>
    <property type="match status" value="1"/>
</dbReference>
<feature type="domain" description="Phosphotyrosine protein phosphatase I" evidence="5">
    <location>
        <begin position="2"/>
        <end position="157"/>
    </location>
</feature>
<dbReference type="PANTHER" id="PTHR11717:SF7">
    <property type="entry name" value="LOW MOLECULAR WEIGHT PHOSPHOTYROSINE PROTEIN PHOSPHATASE"/>
    <property type="match status" value="1"/>
</dbReference>
<gene>
    <name evidence="6" type="ORF">MNQ99_03905</name>
</gene>
<dbReference type="RefSeq" id="WP_241914520.1">
    <property type="nucleotide sequence ID" value="NZ_CP093326.1"/>
</dbReference>
<keyword evidence="7" id="KW-1185">Reference proteome</keyword>
<evidence type="ECO:0000256" key="3">
    <source>
        <dbReference type="ARBA" id="ARBA00022801"/>
    </source>
</evidence>
<dbReference type="InterPro" id="IPR050438">
    <property type="entry name" value="LMW_PTPase"/>
</dbReference>
<name>A0ABY3WBH5_9MICC</name>
<dbReference type="Proteomes" id="UP000829069">
    <property type="component" value="Chromosome"/>
</dbReference>
<evidence type="ECO:0000256" key="1">
    <source>
        <dbReference type="ARBA" id="ARBA00011063"/>
    </source>
</evidence>
<comment type="similarity">
    <text evidence="1">Belongs to the low molecular weight phosphotyrosine protein phosphatase family.</text>
</comment>
<dbReference type="Gene3D" id="3.40.50.2300">
    <property type="match status" value="1"/>
</dbReference>
<dbReference type="EC" id="3.1.3.48" evidence="2"/>
<evidence type="ECO:0000256" key="4">
    <source>
        <dbReference type="ARBA" id="ARBA00022912"/>
    </source>
</evidence>
<dbReference type="PRINTS" id="PR00719">
    <property type="entry name" value="LMWPTPASE"/>
</dbReference>
<accession>A0ABY3WBH5</accession>
<sequence length="165" mass="18460">MYRIIAVCTGNICRSPMAERMLARALQEAGLGGEVSVDSAGTTGWELGRPIDQRAGQRLEQSGLSALDHRARKFEASWYDERDLILALDVDHYDQLRNGAPHDAARDKVRLWRSFDPAVSHLGPADQGIYDPWFGEASDFDASWQMIDAALKGIIEFVRKELDAR</sequence>
<evidence type="ECO:0000256" key="2">
    <source>
        <dbReference type="ARBA" id="ARBA00013064"/>
    </source>
</evidence>
<organism evidence="6 7">
    <name type="scientific">Arthrobacter sulfonylureivorans</name>
    <dbReference type="NCBI Taxonomy" id="2486855"/>
    <lineage>
        <taxon>Bacteria</taxon>
        <taxon>Bacillati</taxon>
        <taxon>Actinomycetota</taxon>
        <taxon>Actinomycetes</taxon>
        <taxon>Micrococcales</taxon>
        <taxon>Micrococcaceae</taxon>
        <taxon>Arthrobacter</taxon>
    </lineage>
</organism>
<keyword evidence="4" id="KW-0904">Protein phosphatase</keyword>
<dbReference type="InterPro" id="IPR017867">
    <property type="entry name" value="Tyr_phospatase_low_mol_wt"/>
</dbReference>
<dbReference type="InterPro" id="IPR036196">
    <property type="entry name" value="Ptyr_pPase_sf"/>
</dbReference>
<protein>
    <recommendedName>
        <fullName evidence="2">protein-tyrosine-phosphatase</fullName>
        <ecNumber evidence="2">3.1.3.48</ecNumber>
    </recommendedName>
</protein>
<dbReference type="SUPFAM" id="SSF52788">
    <property type="entry name" value="Phosphotyrosine protein phosphatases I"/>
    <property type="match status" value="1"/>
</dbReference>
<evidence type="ECO:0000313" key="6">
    <source>
        <dbReference type="EMBL" id="UNK46518.1"/>
    </source>
</evidence>
<dbReference type="PANTHER" id="PTHR11717">
    <property type="entry name" value="LOW MOLECULAR WEIGHT PROTEIN TYROSINE PHOSPHATASE"/>
    <property type="match status" value="1"/>
</dbReference>
<evidence type="ECO:0000313" key="7">
    <source>
        <dbReference type="Proteomes" id="UP000829069"/>
    </source>
</evidence>
<keyword evidence="3" id="KW-0378">Hydrolase</keyword>
<dbReference type="InterPro" id="IPR023485">
    <property type="entry name" value="Ptyr_pPase"/>
</dbReference>
<proteinExistence type="inferred from homology"/>
<dbReference type="SMART" id="SM00226">
    <property type="entry name" value="LMWPc"/>
    <property type="match status" value="1"/>
</dbReference>
<dbReference type="CDD" id="cd16343">
    <property type="entry name" value="LMWPTP"/>
    <property type="match status" value="1"/>
</dbReference>